<reference evidence="1" key="1">
    <citation type="submission" date="2020-12" db="EMBL/GenBank/DDBJ databases">
        <title>WGS assembly of Carya illinoinensis cv. Pawnee.</title>
        <authorList>
            <person name="Platts A."/>
            <person name="Shu S."/>
            <person name="Wright S."/>
            <person name="Barry K."/>
            <person name="Edger P."/>
            <person name="Pires J.C."/>
            <person name="Schmutz J."/>
        </authorList>
    </citation>
    <scope>NUCLEOTIDE SEQUENCE</scope>
    <source>
        <tissue evidence="1">Leaf</tissue>
    </source>
</reference>
<keyword evidence="2" id="KW-1185">Reference proteome</keyword>
<protein>
    <submittedName>
        <fullName evidence="1">Uncharacterized protein</fullName>
    </submittedName>
</protein>
<accession>A0A8T1QLU9</accession>
<comment type="caution">
    <text evidence="1">The sequence shown here is derived from an EMBL/GenBank/DDBJ whole genome shotgun (WGS) entry which is preliminary data.</text>
</comment>
<organism evidence="1 2">
    <name type="scientific">Carya illinoinensis</name>
    <name type="common">Pecan</name>
    <dbReference type="NCBI Taxonomy" id="32201"/>
    <lineage>
        <taxon>Eukaryota</taxon>
        <taxon>Viridiplantae</taxon>
        <taxon>Streptophyta</taxon>
        <taxon>Embryophyta</taxon>
        <taxon>Tracheophyta</taxon>
        <taxon>Spermatophyta</taxon>
        <taxon>Magnoliopsida</taxon>
        <taxon>eudicotyledons</taxon>
        <taxon>Gunneridae</taxon>
        <taxon>Pentapetalae</taxon>
        <taxon>rosids</taxon>
        <taxon>fabids</taxon>
        <taxon>Fagales</taxon>
        <taxon>Juglandaceae</taxon>
        <taxon>Carya</taxon>
    </lineage>
</organism>
<evidence type="ECO:0000313" key="2">
    <source>
        <dbReference type="Proteomes" id="UP000811609"/>
    </source>
</evidence>
<dbReference type="Proteomes" id="UP000811609">
    <property type="component" value="Chromosome 5"/>
</dbReference>
<dbReference type="EMBL" id="CM031813">
    <property type="protein sequence ID" value="KAG6655778.1"/>
    <property type="molecule type" value="Genomic_DNA"/>
</dbReference>
<sequence length="113" mass="12384">MAARWSPSRSERMALWKNKKIKIGGLRSGLFSTHACDGEVSIGFTVPAITATPPPPSRCWRPGNGVAILVMFGFRIQTLETLKSLSDCARFLISLSLSVAMDRCFFSLSLCLC</sequence>
<gene>
    <name evidence="1" type="ORF">CIPAW_05G239900</name>
</gene>
<proteinExistence type="predicted"/>
<name>A0A8T1QLU9_CARIL</name>
<evidence type="ECO:0000313" key="1">
    <source>
        <dbReference type="EMBL" id="KAG6655778.1"/>
    </source>
</evidence>
<dbReference type="AlphaFoldDB" id="A0A8T1QLU9"/>